<gene>
    <name evidence="1" type="ORF">SAMN05216464_104131</name>
</gene>
<evidence type="ECO:0000313" key="1">
    <source>
        <dbReference type="EMBL" id="SDE14925.1"/>
    </source>
</evidence>
<dbReference type="Proteomes" id="UP000199072">
    <property type="component" value="Unassembled WGS sequence"/>
</dbReference>
<protein>
    <recommendedName>
        <fullName evidence="3">DUF1835 domain-containing protein</fullName>
    </recommendedName>
</protein>
<dbReference type="EMBL" id="FNAI01000004">
    <property type="protein sequence ID" value="SDE14925.1"/>
    <property type="molecule type" value="Genomic_DNA"/>
</dbReference>
<dbReference type="RefSeq" id="WP_091149125.1">
    <property type="nucleotide sequence ID" value="NZ_FNAI01000004.1"/>
</dbReference>
<name>A0A1G7ALP9_9SPHI</name>
<dbReference type="STRING" id="1391627.SAMN05216464_104131"/>
<reference evidence="1 2" key="1">
    <citation type="submission" date="2016-10" db="EMBL/GenBank/DDBJ databases">
        <authorList>
            <person name="de Groot N.N."/>
        </authorList>
    </citation>
    <scope>NUCLEOTIDE SEQUENCE [LARGE SCALE GENOMIC DNA]</scope>
    <source>
        <strain evidence="1 2">47C3B</strain>
    </source>
</reference>
<keyword evidence="2" id="KW-1185">Reference proteome</keyword>
<sequence length="262" mass="30223">MSEILHILNGDDTLHGFNQTGLDGDVMVWREVLSEGPLDENISSGSFWKARSKWIGETFHEPAEDYQHKMIDELGKLNQSYTEINLWFEFDLHCQVNLLGMMRLLSQKTDMSAPAVYLICPCDYPGMEDFRGMGQLNGDQLEDLYDGRERLSDWEFELATEAWNIYVACDAAELEQWLNENSFWGVLHLLKPALQAHLKRLHLNADGLNHIQETLLNIYNSGAKTRPEIYEKFWLTEKVYGMGDKEIDIYLDSLKAKNLIAI</sequence>
<dbReference type="AlphaFoldDB" id="A0A1G7ALP9"/>
<organism evidence="1 2">
    <name type="scientific">Mucilaginibacter pineti</name>
    <dbReference type="NCBI Taxonomy" id="1391627"/>
    <lineage>
        <taxon>Bacteria</taxon>
        <taxon>Pseudomonadati</taxon>
        <taxon>Bacteroidota</taxon>
        <taxon>Sphingobacteriia</taxon>
        <taxon>Sphingobacteriales</taxon>
        <taxon>Sphingobacteriaceae</taxon>
        <taxon>Mucilaginibacter</taxon>
    </lineage>
</organism>
<evidence type="ECO:0008006" key="3">
    <source>
        <dbReference type="Google" id="ProtNLM"/>
    </source>
</evidence>
<evidence type="ECO:0000313" key="2">
    <source>
        <dbReference type="Proteomes" id="UP000199072"/>
    </source>
</evidence>
<proteinExistence type="predicted"/>
<dbReference type="OrthoDB" id="127805at2"/>
<accession>A0A1G7ALP9</accession>